<proteinExistence type="predicted"/>
<dbReference type="RefSeq" id="WP_379096836.1">
    <property type="nucleotide sequence ID" value="NZ_JBHUGZ010000007.1"/>
</dbReference>
<name>A0ABW4U917_9HYPH</name>
<dbReference type="InterPro" id="IPR007325">
    <property type="entry name" value="KFase/CYL"/>
</dbReference>
<protein>
    <submittedName>
        <fullName evidence="2">Cyclase family protein</fullName>
        <ecNumber evidence="2">3.5.-.-</ecNumber>
    </submittedName>
</protein>
<organism evidence="2 3">
    <name type="scientific">Mesorhizobium newzealandense</name>
    <dbReference type="NCBI Taxonomy" id="1300302"/>
    <lineage>
        <taxon>Bacteria</taxon>
        <taxon>Pseudomonadati</taxon>
        <taxon>Pseudomonadota</taxon>
        <taxon>Alphaproteobacteria</taxon>
        <taxon>Hyphomicrobiales</taxon>
        <taxon>Phyllobacteriaceae</taxon>
        <taxon>Mesorhizobium</taxon>
    </lineage>
</organism>
<gene>
    <name evidence="2" type="ORF">ACFSOZ_10245</name>
</gene>
<feature type="region of interest" description="Disordered" evidence="1">
    <location>
        <begin position="1"/>
        <end position="33"/>
    </location>
</feature>
<sequence length="318" mass="33705">MTGNPSDGPADSSPALGAHWYPSRWGADDQRGNGNLQGAHKVMEALALVRTGEIVSLGHRYDAQIPLAPGRIFGLRMPGGPTGGPHGARSRTVWNDEFLTTEIGQIGTHMDALGHLGRQVGDASDHGNILFYNGTPLSEIWSPYGLRRLGIENAPIFFTRGILFDVQALKQRVLDPGEEITVADLKACLQRQGLSEAALTPGDAILVRTGHGSRFRTEAATFYDGAPGLGLAAAEWLAPFQPSLVGADNFAVDVVPPVDPDVFHPCHQHLIMQHGIHLHEGLALDAIAATGVSEFAYVFAPVPIVGATGSPGTPFAII</sequence>
<accession>A0ABW4U917</accession>
<dbReference type="Gene3D" id="3.50.30.50">
    <property type="entry name" value="Putative cyclase"/>
    <property type="match status" value="1"/>
</dbReference>
<dbReference type="InterPro" id="IPR037175">
    <property type="entry name" value="KFase_sf"/>
</dbReference>
<evidence type="ECO:0000313" key="3">
    <source>
        <dbReference type="Proteomes" id="UP001597405"/>
    </source>
</evidence>
<reference evidence="3" key="1">
    <citation type="journal article" date="2019" name="Int. J. Syst. Evol. Microbiol.">
        <title>The Global Catalogue of Microorganisms (GCM) 10K type strain sequencing project: providing services to taxonomists for standard genome sequencing and annotation.</title>
        <authorList>
            <consortium name="The Broad Institute Genomics Platform"/>
            <consortium name="The Broad Institute Genome Sequencing Center for Infectious Disease"/>
            <person name="Wu L."/>
            <person name="Ma J."/>
        </authorList>
    </citation>
    <scope>NUCLEOTIDE SEQUENCE [LARGE SCALE GENOMIC DNA]</scope>
    <source>
        <strain evidence="3">CGMCC 1.16225</strain>
    </source>
</reference>
<dbReference type="EC" id="3.5.-.-" evidence="2"/>
<dbReference type="EMBL" id="JBHUGZ010000007">
    <property type="protein sequence ID" value="MFD1983052.1"/>
    <property type="molecule type" value="Genomic_DNA"/>
</dbReference>
<evidence type="ECO:0000313" key="2">
    <source>
        <dbReference type="EMBL" id="MFD1983052.1"/>
    </source>
</evidence>
<dbReference type="SUPFAM" id="SSF102198">
    <property type="entry name" value="Putative cyclase"/>
    <property type="match status" value="1"/>
</dbReference>
<dbReference type="Pfam" id="PF04199">
    <property type="entry name" value="Cyclase"/>
    <property type="match status" value="1"/>
</dbReference>
<evidence type="ECO:0000256" key="1">
    <source>
        <dbReference type="SAM" id="MobiDB-lite"/>
    </source>
</evidence>
<keyword evidence="3" id="KW-1185">Reference proteome</keyword>
<dbReference type="PANTHER" id="PTHR34861:SF10">
    <property type="entry name" value="CYCLASE"/>
    <property type="match status" value="1"/>
</dbReference>
<dbReference type="GO" id="GO:0016787">
    <property type="term" value="F:hydrolase activity"/>
    <property type="evidence" value="ECO:0007669"/>
    <property type="project" value="UniProtKB-KW"/>
</dbReference>
<dbReference type="Proteomes" id="UP001597405">
    <property type="component" value="Unassembled WGS sequence"/>
</dbReference>
<keyword evidence="2" id="KW-0378">Hydrolase</keyword>
<dbReference type="PANTHER" id="PTHR34861">
    <property type="match status" value="1"/>
</dbReference>
<comment type="caution">
    <text evidence="2">The sequence shown here is derived from an EMBL/GenBank/DDBJ whole genome shotgun (WGS) entry which is preliminary data.</text>
</comment>